<dbReference type="InterPro" id="IPR036249">
    <property type="entry name" value="Thioredoxin-like_sf"/>
</dbReference>
<evidence type="ECO:0000259" key="1">
    <source>
        <dbReference type="PROSITE" id="PS50404"/>
    </source>
</evidence>
<organism evidence="2 3">
    <name type="scientific">Sphingomonas gei</name>
    <dbReference type="NCBI Taxonomy" id="1395960"/>
    <lineage>
        <taxon>Bacteria</taxon>
        <taxon>Pseudomonadati</taxon>
        <taxon>Pseudomonadota</taxon>
        <taxon>Alphaproteobacteria</taxon>
        <taxon>Sphingomonadales</taxon>
        <taxon>Sphingomonadaceae</taxon>
        <taxon>Sphingomonas</taxon>
    </lineage>
</organism>
<evidence type="ECO:0000313" key="3">
    <source>
        <dbReference type="Proteomes" id="UP000306147"/>
    </source>
</evidence>
<dbReference type="OrthoDB" id="9813092at2"/>
<dbReference type="AlphaFoldDB" id="A0A4S1XJ08"/>
<dbReference type="RefSeq" id="WP_135963011.1">
    <property type="nucleotide sequence ID" value="NZ_SRXT01000002.1"/>
</dbReference>
<dbReference type="PANTHER" id="PTHR43968">
    <property type="match status" value="1"/>
</dbReference>
<dbReference type="PROSITE" id="PS50404">
    <property type="entry name" value="GST_NTER"/>
    <property type="match status" value="1"/>
</dbReference>
<dbReference type="SUPFAM" id="SSF47616">
    <property type="entry name" value="GST C-terminal domain-like"/>
    <property type="match status" value="1"/>
</dbReference>
<dbReference type="InterPro" id="IPR036282">
    <property type="entry name" value="Glutathione-S-Trfase_C_sf"/>
</dbReference>
<dbReference type="GO" id="GO:0005737">
    <property type="term" value="C:cytoplasm"/>
    <property type="evidence" value="ECO:0007669"/>
    <property type="project" value="TreeGrafter"/>
</dbReference>
<dbReference type="Gene3D" id="3.40.30.10">
    <property type="entry name" value="Glutaredoxin"/>
    <property type="match status" value="1"/>
</dbReference>
<protein>
    <submittedName>
        <fullName evidence="2">Glutathione S-transferase</fullName>
    </submittedName>
</protein>
<dbReference type="EMBL" id="SRXT01000002">
    <property type="protein sequence ID" value="TGX55116.1"/>
    <property type="molecule type" value="Genomic_DNA"/>
</dbReference>
<accession>A0A4S1XJ08</accession>
<dbReference type="InterPro" id="IPR004045">
    <property type="entry name" value="Glutathione_S-Trfase_N"/>
</dbReference>
<dbReference type="Pfam" id="PF13410">
    <property type="entry name" value="GST_C_2"/>
    <property type="match status" value="1"/>
</dbReference>
<feature type="domain" description="GST N-terminal" evidence="1">
    <location>
        <begin position="12"/>
        <end position="91"/>
    </location>
</feature>
<dbReference type="Pfam" id="PF13417">
    <property type="entry name" value="GST_N_3"/>
    <property type="match status" value="1"/>
</dbReference>
<evidence type="ECO:0000313" key="2">
    <source>
        <dbReference type="EMBL" id="TGX55116.1"/>
    </source>
</evidence>
<dbReference type="SUPFAM" id="SSF52833">
    <property type="entry name" value="Thioredoxin-like"/>
    <property type="match status" value="1"/>
</dbReference>
<proteinExistence type="predicted"/>
<dbReference type="Gene3D" id="1.20.1050.10">
    <property type="match status" value="1"/>
</dbReference>
<keyword evidence="3" id="KW-1185">Reference proteome</keyword>
<dbReference type="CDD" id="cd03060">
    <property type="entry name" value="GST_N_Omega_like"/>
    <property type="match status" value="1"/>
</dbReference>
<dbReference type="PANTHER" id="PTHR43968:SF6">
    <property type="entry name" value="GLUTATHIONE S-TRANSFERASE OMEGA"/>
    <property type="match status" value="1"/>
</dbReference>
<dbReference type="InterPro" id="IPR050983">
    <property type="entry name" value="GST_Omega/HSP26"/>
</dbReference>
<keyword evidence="2" id="KW-0808">Transferase</keyword>
<comment type="caution">
    <text evidence="2">The sequence shown here is derived from an EMBL/GenBank/DDBJ whole genome shotgun (WGS) entry which is preliminary data.</text>
</comment>
<name>A0A4S1XJ08_9SPHN</name>
<dbReference type="Proteomes" id="UP000306147">
    <property type="component" value="Unassembled WGS sequence"/>
</dbReference>
<sequence length="214" mass="23864">MSARRSRSTRLTEPVLYSFRRCPYAMRARMALAVSETRCEIREVQLRDKPAEMLAASPKGTVPVLVLPDGRVIDESLDIMRWALGGNDPEGWLAGDDSALIAANDGPFKQHLDHYKYPDRHASDPAEHRALGLGMLRTLEARLAAGAYLRGERRSLTDAAIMPFVRQFAAVGRDWFDAQPLPGVQRWLGEQIASPLFAVVMVQRPQWSPPPPPP</sequence>
<gene>
    <name evidence="2" type="ORF">E5A73_06715</name>
</gene>
<dbReference type="GO" id="GO:0016740">
    <property type="term" value="F:transferase activity"/>
    <property type="evidence" value="ECO:0007669"/>
    <property type="project" value="UniProtKB-KW"/>
</dbReference>
<reference evidence="2 3" key="1">
    <citation type="submission" date="2019-04" db="EMBL/GenBank/DDBJ databases">
        <title>Sphingomonas psychrotolerans sp. nov., isolated from soil in the Tianshan Mountains, Xinjiang, China.</title>
        <authorList>
            <person name="Luo Y."/>
            <person name="Sheng H."/>
        </authorList>
    </citation>
    <scope>NUCLEOTIDE SEQUENCE [LARGE SCALE GENOMIC DNA]</scope>
    <source>
        <strain evidence="2 3">ZFGT-11</strain>
    </source>
</reference>
<dbReference type="CDD" id="cd03196">
    <property type="entry name" value="GST_C_5"/>
    <property type="match status" value="1"/>
</dbReference>